<comment type="similarity">
    <text evidence="1">Belongs to the sulfatase family.</text>
</comment>
<feature type="domain" description="Sulfatase N-terminal" evidence="2">
    <location>
        <begin position="4"/>
        <end position="330"/>
    </location>
</feature>
<evidence type="ECO:0000313" key="3">
    <source>
        <dbReference type="EMBL" id="MFB9824237.1"/>
    </source>
</evidence>
<dbReference type="EMBL" id="JBHMAJ010000006">
    <property type="protein sequence ID" value="MFB9824237.1"/>
    <property type="molecule type" value="Genomic_DNA"/>
</dbReference>
<dbReference type="Gene3D" id="3.40.720.10">
    <property type="entry name" value="Alkaline Phosphatase, subunit A"/>
    <property type="match status" value="1"/>
</dbReference>
<dbReference type="GeneID" id="67209931"/>
<dbReference type="SUPFAM" id="SSF53649">
    <property type="entry name" value="Alkaline phosphatase-like"/>
    <property type="match status" value="1"/>
</dbReference>
<gene>
    <name evidence="3" type="ORF">ACFFOL_08650</name>
</gene>
<comment type="caution">
    <text evidence="3">The sequence shown here is derived from an EMBL/GenBank/DDBJ whole genome shotgun (WGS) entry which is preliminary data.</text>
</comment>
<evidence type="ECO:0000256" key="1">
    <source>
        <dbReference type="ARBA" id="ARBA00008779"/>
    </source>
</evidence>
<evidence type="ECO:0000259" key="2">
    <source>
        <dbReference type="Pfam" id="PF00884"/>
    </source>
</evidence>
<name>A0ABD5MQK2_9EURY</name>
<sequence>MNSVVFLSVDCLRADHLGCYNYERPTSPNIDDFANSATIYKHGYANCPGTRWAFQSLHTGVYTHQIDGLGIPDRYTPLAALFSNAEYATGGFAVNAFVSREYNYNRGFDTFYSVSEATGTKPIIKRIGKKISDKVDNERLDECVLKPVNNILRNQSTGDSNEYKPSHTDKDSVDQALHFIEQQQTADNEFFCWVHFMDAHTPYGYWPKHLEAIRGNSSIEHTIQPGEEGKIAVGENPPKDVIDTYDACIRSVDEQIGRVLSAIDENTTVILTGDHGEEFGQYNDFHSASLYSSMTQVPIIVRTPSIPTGIVETPVQHLDLPPTMLTAAGISVPDHFEGVSLQTINRTSTDPIFFSLGKNQIAVRKGIYKYIEENGSTELYRVPHSGQETDSVLNENKEIAEKLQKLIEDHRQRQSIGEGKLELSKGQDDLSDEIEKNLEDLGYL</sequence>
<dbReference type="Proteomes" id="UP001589595">
    <property type="component" value="Unassembled WGS sequence"/>
</dbReference>
<protein>
    <submittedName>
        <fullName evidence="3">Sulfatase-like hydrolase/transferase</fullName>
    </submittedName>
</protein>
<dbReference type="RefSeq" id="WP_222922614.1">
    <property type="nucleotide sequence ID" value="NZ_CP082286.1"/>
</dbReference>
<dbReference type="InterPro" id="IPR000917">
    <property type="entry name" value="Sulfatase_N"/>
</dbReference>
<evidence type="ECO:0000313" key="4">
    <source>
        <dbReference type="Proteomes" id="UP001589595"/>
    </source>
</evidence>
<dbReference type="InterPro" id="IPR050738">
    <property type="entry name" value="Sulfatase"/>
</dbReference>
<proteinExistence type="inferred from homology"/>
<dbReference type="PANTHER" id="PTHR42693">
    <property type="entry name" value="ARYLSULFATASE FAMILY MEMBER"/>
    <property type="match status" value="1"/>
</dbReference>
<accession>A0ABD5MQK2</accession>
<reference evidence="3" key="1">
    <citation type="submission" date="2024-09" db="EMBL/GenBank/DDBJ databases">
        <authorList>
            <person name="Sun Q."/>
        </authorList>
    </citation>
    <scope>NUCLEOTIDE SEQUENCE [LARGE SCALE GENOMIC DNA]</scope>
    <source>
        <strain evidence="3">JCM 31273</strain>
    </source>
</reference>
<dbReference type="AlphaFoldDB" id="A0ABD5MQK2"/>
<keyword evidence="4" id="KW-1185">Reference proteome</keyword>
<organism evidence="3 4">
    <name type="scientific">Halobaculum roseum</name>
    <dbReference type="NCBI Taxonomy" id="2175149"/>
    <lineage>
        <taxon>Archaea</taxon>
        <taxon>Methanobacteriati</taxon>
        <taxon>Methanobacteriota</taxon>
        <taxon>Stenosarchaea group</taxon>
        <taxon>Halobacteria</taxon>
        <taxon>Halobacteriales</taxon>
        <taxon>Haloferacaceae</taxon>
        <taxon>Halobaculum</taxon>
    </lineage>
</organism>
<dbReference type="PANTHER" id="PTHR42693:SF33">
    <property type="entry name" value="ARYLSULFATASE"/>
    <property type="match status" value="1"/>
</dbReference>
<dbReference type="Pfam" id="PF00884">
    <property type="entry name" value="Sulfatase"/>
    <property type="match status" value="1"/>
</dbReference>
<dbReference type="InterPro" id="IPR017850">
    <property type="entry name" value="Alkaline_phosphatase_core_sf"/>
</dbReference>
<dbReference type="CDD" id="cd16148">
    <property type="entry name" value="sulfatase_like"/>
    <property type="match status" value="1"/>
</dbReference>